<accession>F0QUE7</accession>
<reference evidence="2 3" key="1">
    <citation type="journal article" date="2011" name="J. Bacteriol.">
        <title>Complete genome sequence of 'Vulcanisaeta moutnovskia' strain 768-28, a novel member of the hyperthermophilic crenarchaeal genus vulcanisaeta.</title>
        <authorList>
            <person name="Gumerov V.M."/>
            <person name="Mardanov A.V."/>
            <person name="Beletsky A.V."/>
            <person name="Prokofeva M.I."/>
            <person name="Bonch-Osmolovskaya E.A."/>
            <person name="Ravin N.V."/>
            <person name="Skryabin K.G."/>
        </authorList>
    </citation>
    <scope>NUCLEOTIDE SEQUENCE [LARGE SCALE GENOMIC DNA]</scope>
    <source>
        <strain evidence="2 3">768-28</strain>
    </source>
</reference>
<keyword evidence="1" id="KW-0472">Membrane</keyword>
<name>F0QUE7_VULM7</name>
<evidence type="ECO:0000256" key="1">
    <source>
        <dbReference type="SAM" id="Phobius"/>
    </source>
</evidence>
<sequence length="170" mass="18914">MINRYQAMMLLGVVLILLSSIPIYYSHQESIISYNHVNASTCIRVLSGIINGSLVSDRIEEVMRSMERSFLISIEINVNYANGSSITYGYYIPIGEGGVAITPMVSGNIEIFGRSHCAYVGNNYVVNVFIGQYVTPLYLFGLGVMLIIMGFILIALGDYLRDKYMRNALS</sequence>
<dbReference type="EMBL" id="CP002529">
    <property type="protein sequence ID" value="ADY01856.1"/>
    <property type="molecule type" value="Genomic_DNA"/>
</dbReference>
<dbReference type="HOGENOM" id="CLU_1567269_0_0_2"/>
<evidence type="ECO:0000313" key="3">
    <source>
        <dbReference type="Proteomes" id="UP000007485"/>
    </source>
</evidence>
<dbReference type="STRING" id="985053.VMUT_1652"/>
<keyword evidence="1" id="KW-1133">Transmembrane helix</keyword>
<dbReference type="OrthoDB" id="28137at2157"/>
<dbReference type="KEGG" id="vmo:VMUT_1652"/>
<dbReference type="Proteomes" id="UP000007485">
    <property type="component" value="Chromosome"/>
</dbReference>
<proteinExistence type="predicted"/>
<dbReference type="eggNOG" id="arCOG10499">
    <property type="taxonomic scope" value="Archaea"/>
</dbReference>
<keyword evidence="3" id="KW-1185">Reference proteome</keyword>
<evidence type="ECO:0000313" key="2">
    <source>
        <dbReference type="EMBL" id="ADY01856.1"/>
    </source>
</evidence>
<feature type="transmembrane region" description="Helical" evidence="1">
    <location>
        <begin position="137"/>
        <end position="160"/>
    </location>
</feature>
<protein>
    <submittedName>
        <fullName evidence="2">Uncharacterized protein</fullName>
    </submittedName>
</protein>
<organism evidence="2 3">
    <name type="scientific">Vulcanisaeta moutnovskia (strain 768-28)</name>
    <dbReference type="NCBI Taxonomy" id="985053"/>
    <lineage>
        <taxon>Archaea</taxon>
        <taxon>Thermoproteota</taxon>
        <taxon>Thermoprotei</taxon>
        <taxon>Thermoproteales</taxon>
        <taxon>Thermoproteaceae</taxon>
        <taxon>Vulcanisaeta</taxon>
    </lineage>
</organism>
<gene>
    <name evidence="2" type="ordered locus">VMUT_1652</name>
</gene>
<dbReference type="AlphaFoldDB" id="F0QUE7"/>
<keyword evidence="1" id="KW-0812">Transmembrane</keyword>